<dbReference type="Proteomes" id="UP000256763">
    <property type="component" value="Unassembled WGS sequence"/>
</dbReference>
<comment type="caution">
    <text evidence="2">The sequence shown here is derived from an EMBL/GenBank/DDBJ whole genome shotgun (WGS) entry which is preliminary data.</text>
</comment>
<reference evidence="3" key="1">
    <citation type="submission" date="2017-05" db="EMBL/GenBank/DDBJ databases">
        <authorList>
            <person name="Sharma S."/>
            <person name="Sidhu C."/>
            <person name="Pinnaka A.K."/>
        </authorList>
    </citation>
    <scope>NUCLEOTIDE SEQUENCE [LARGE SCALE GENOMIC DNA]</scope>
    <source>
        <strain evidence="3">AK93</strain>
    </source>
</reference>
<dbReference type="PANTHER" id="PTHR15160">
    <property type="entry name" value="VON HIPPEL-LINDAU PROTEIN"/>
    <property type="match status" value="1"/>
</dbReference>
<dbReference type="Gene3D" id="3.10.690.10">
    <property type="entry name" value="Bifunctional nuclease domain"/>
    <property type="match status" value="1"/>
</dbReference>
<name>A0A3E0WX30_9GAMM</name>
<protein>
    <recommendedName>
        <fullName evidence="1">BFN domain-containing protein</fullName>
    </recommendedName>
</protein>
<dbReference type="AlphaFoldDB" id="A0A3E0WX30"/>
<keyword evidence="3" id="KW-1185">Reference proteome</keyword>
<dbReference type="SUPFAM" id="SSF103256">
    <property type="entry name" value="Hypothetical protein TM0160"/>
    <property type="match status" value="1"/>
</dbReference>
<gene>
    <name evidence="2" type="ORF">CAL65_10145</name>
</gene>
<proteinExistence type="predicted"/>
<evidence type="ECO:0000259" key="1">
    <source>
        <dbReference type="PROSITE" id="PS51658"/>
    </source>
</evidence>
<sequence>MPRRDGATVGECSRRWQKRLLGLAVGVLLVLAELPANARELAAAPEDLILVELATVGLAGDQGPPLVLLREPDSGDVVPIFIGMNEARAILMALHDVAVPRPMTHDLIGNVLDALDARLERVIVDDLVNGTYLGAIELRVEGQESPKLVDSRPSDAMALAARLGASIYVSTKVLRAAPELDFRPFDGEQVVSAIGLTVVDATTELREALQLPDDQGVLVSRATGAAADAGINPGSLLLQVNDSVPQSPLEFLQAVRETPAGAEAEIHYWQDGRRHEVSLPTDVPTVEDSSAGQRI</sequence>
<dbReference type="SUPFAM" id="SSF50156">
    <property type="entry name" value="PDZ domain-like"/>
    <property type="match status" value="1"/>
</dbReference>
<dbReference type="Pfam" id="PF02577">
    <property type="entry name" value="BFN_dom"/>
    <property type="match status" value="1"/>
</dbReference>
<organism evidence="2 3">
    <name type="scientific">Alkalilimnicola ehrlichii</name>
    <dbReference type="NCBI Taxonomy" id="351052"/>
    <lineage>
        <taxon>Bacteria</taxon>
        <taxon>Pseudomonadati</taxon>
        <taxon>Pseudomonadota</taxon>
        <taxon>Gammaproteobacteria</taxon>
        <taxon>Chromatiales</taxon>
        <taxon>Ectothiorhodospiraceae</taxon>
        <taxon>Alkalilimnicola</taxon>
    </lineage>
</organism>
<dbReference type="Gene3D" id="2.30.42.10">
    <property type="match status" value="1"/>
</dbReference>
<dbReference type="PANTHER" id="PTHR15160:SF1">
    <property type="entry name" value="VON HIPPEL-LINDAU DISEASE TUMOR SUPPRESSOR"/>
    <property type="match status" value="1"/>
</dbReference>
<evidence type="ECO:0000313" key="3">
    <source>
        <dbReference type="Proteomes" id="UP000256763"/>
    </source>
</evidence>
<dbReference type="PROSITE" id="PS51658">
    <property type="entry name" value="BFN"/>
    <property type="match status" value="1"/>
</dbReference>
<dbReference type="InterPro" id="IPR036034">
    <property type="entry name" value="PDZ_sf"/>
</dbReference>
<dbReference type="GO" id="GO:0004518">
    <property type="term" value="F:nuclease activity"/>
    <property type="evidence" value="ECO:0007669"/>
    <property type="project" value="InterPro"/>
</dbReference>
<dbReference type="InterPro" id="IPR003729">
    <property type="entry name" value="Bi_nuclease_dom"/>
</dbReference>
<dbReference type="EMBL" id="NFZW01000008">
    <property type="protein sequence ID" value="RFA36939.1"/>
    <property type="molecule type" value="Genomic_DNA"/>
</dbReference>
<evidence type="ECO:0000313" key="2">
    <source>
        <dbReference type="EMBL" id="RFA36939.1"/>
    </source>
</evidence>
<accession>A0A3E0WX30</accession>
<dbReference type="InterPro" id="IPR036104">
    <property type="entry name" value="BFN_sf"/>
</dbReference>
<feature type="domain" description="BFN" evidence="1">
    <location>
        <begin position="48"/>
        <end position="181"/>
    </location>
</feature>